<feature type="region of interest" description="Disordered" evidence="1">
    <location>
        <begin position="20"/>
        <end position="101"/>
    </location>
</feature>
<reference evidence="2 3" key="1">
    <citation type="journal article" date="2014" name="Curr. Biol.">
        <title>The genome of the clonal raider ant Cerapachys biroi.</title>
        <authorList>
            <person name="Oxley P.R."/>
            <person name="Ji L."/>
            <person name="Fetter-Pruneda I."/>
            <person name="McKenzie S.K."/>
            <person name="Li C."/>
            <person name="Hu H."/>
            <person name="Zhang G."/>
            <person name="Kronauer D.J."/>
        </authorList>
    </citation>
    <scope>NUCLEOTIDE SEQUENCE [LARGE SCALE GENOMIC DNA]</scope>
</reference>
<dbReference type="EMBL" id="KK107321">
    <property type="protein sequence ID" value="EZA52749.1"/>
    <property type="molecule type" value="Genomic_DNA"/>
</dbReference>
<gene>
    <name evidence="2" type="ORF">X777_07130</name>
</gene>
<evidence type="ECO:0000313" key="3">
    <source>
        <dbReference type="Proteomes" id="UP000053097"/>
    </source>
</evidence>
<keyword evidence="3" id="KW-1185">Reference proteome</keyword>
<proteinExistence type="predicted"/>
<accession>A0A026WCH2</accession>
<evidence type="ECO:0000256" key="1">
    <source>
        <dbReference type="SAM" id="MobiDB-lite"/>
    </source>
</evidence>
<feature type="compositionally biased region" description="Acidic residues" evidence="1">
    <location>
        <begin position="20"/>
        <end position="46"/>
    </location>
</feature>
<sequence length="163" mass="18985">VNRCVSWTNYVVKYRRTILEDDDDDDDNDDEDNDNDDGDDDDDDDGVSWRWSIARRSTDVATPRRVVARGSCPLAPRGAPSRPHSLRNNPETDEPPPPGSIHRRRRLLSRVCFFLFYFLRYFEMASIRSRPTLKGETNFRQQHRGVATSLQSCIIHDNEFRAR</sequence>
<organism evidence="2 3">
    <name type="scientific">Ooceraea biroi</name>
    <name type="common">Clonal raider ant</name>
    <name type="synonym">Cerapachys biroi</name>
    <dbReference type="NCBI Taxonomy" id="2015173"/>
    <lineage>
        <taxon>Eukaryota</taxon>
        <taxon>Metazoa</taxon>
        <taxon>Ecdysozoa</taxon>
        <taxon>Arthropoda</taxon>
        <taxon>Hexapoda</taxon>
        <taxon>Insecta</taxon>
        <taxon>Pterygota</taxon>
        <taxon>Neoptera</taxon>
        <taxon>Endopterygota</taxon>
        <taxon>Hymenoptera</taxon>
        <taxon>Apocrita</taxon>
        <taxon>Aculeata</taxon>
        <taxon>Formicoidea</taxon>
        <taxon>Formicidae</taxon>
        <taxon>Dorylinae</taxon>
        <taxon>Ooceraea</taxon>
    </lineage>
</organism>
<feature type="non-terminal residue" evidence="2">
    <location>
        <position position="1"/>
    </location>
</feature>
<dbReference type="AlphaFoldDB" id="A0A026WCH2"/>
<dbReference type="Proteomes" id="UP000053097">
    <property type="component" value="Unassembled WGS sequence"/>
</dbReference>
<protein>
    <submittedName>
        <fullName evidence="2">Uncharacterized protein</fullName>
    </submittedName>
</protein>
<name>A0A026WCH2_OOCBI</name>
<evidence type="ECO:0000313" key="2">
    <source>
        <dbReference type="EMBL" id="EZA52749.1"/>
    </source>
</evidence>